<name>A0ABY6U5F0_BIOOC</name>
<dbReference type="EMBL" id="CABFNS010000746">
    <property type="protein sequence ID" value="VUC26316.1"/>
    <property type="molecule type" value="Genomic_DNA"/>
</dbReference>
<evidence type="ECO:0000313" key="2">
    <source>
        <dbReference type="Proteomes" id="UP000766486"/>
    </source>
</evidence>
<organism evidence="1 2">
    <name type="scientific">Bionectria ochroleuca</name>
    <name type="common">Gliocladium roseum</name>
    <dbReference type="NCBI Taxonomy" id="29856"/>
    <lineage>
        <taxon>Eukaryota</taxon>
        <taxon>Fungi</taxon>
        <taxon>Dikarya</taxon>
        <taxon>Ascomycota</taxon>
        <taxon>Pezizomycotina</taxon>
        <taxon>Sordariomycetes</taxon>
        <taxon>Hypocreomycetidae</taxon>
        <taxon>Hypocreales</taxon>
        <taxon>Bionectriaceae</taxon>
        <taxon>Clonostachys</taxon>
    </lineage>
</organism>
<evidence type="ECO:0000313" key="1">
    <source>
        <dbReference type="EMBL" id="VUC26316.1"/>
    </source>
</evidence>
<reference evidence="1 2" key="1">
    <citation type="submission" date="2019-06" db="EMBL/GenBank/DDBJ databases">
        <authorList>
            <person name="Broberg M."/>
        </authorList>
    </citation>
    <scope>NUCLEOTIDE SEQUENCE [LARGE SCALE GENOMIC DNA]</scope>
</reference>
<dbReference type="Gene3D" id="3.20.20.70">
    <property type="entry name" value="Aldolase class I"/>
    <property type="match status" value="1"/>
</dbReference>
<dbReference type="SUPFAM" id="SSF51569">
    <property type="entry name" value="Aldolase"/>
    <property type="match status" value="1"/>
</dbReference>
<gene>
    <name evidence="1" type="ORF">CLO192961_LOCUS187548</name>
</gene>
<accession>A0ABY6U5F0</accession>
<comment type="caution">
    <text evidence="1">The sequence shown here is derived from an EMBL/GenBank/DDBJ whole genome shotgun (WGS) entry which is preliminary data.</text>
</comment>
<protein>
    <submittedName>
        <fullName evidence="1">Uncharacterized protein</fullName>
    </submittedName>
</protein>
<proteinExistence type="predicted"/>
<dbReference type="Proteomes" id="UP000766486">
    <property type="component" value="Unassembled WGS sequence"/>
</dbReference>
<dbReference type="InterPro" id="IPR013785">
    <property type="entry name" value="Aldolase_TIM"/>
</dbReference>
<sequence length="102" mass="11438">MVASLRNIDDYVHLAGNGLMAISVKLLEELSNADYHVRQRLVNNRSSNDTTVSYVNDESGFRLALFNDHMAFDKVSESLRIFLKDGQELKGILRAAIGEEIP</sequence>
<keyword evidence="2" id="KW-1185">Reference proteome</keyword>